<keyword evidence="2" id="KW-1185">Reference proteome</keyword>
<reference evidence="1 2" key="1">
    <citation type="journal article" date="2016" name="Mol. Biol. Evol.">
        <title>Comparative Genomics of Early-Diverging Mushroom-Forming Fungi Provides Insights into the Origins of Lignocellulose Decay Capabilities.</title>
        <authorList>
            <person name="Nagy L.G."/>
            <person name="Riley R."/>
            <person name="Tritt A."/>
            <person name="Adam C."/>
            <person name="Daum C."/>
            <person name="Floudas D."/>
            <person name="Sun H."/>
            <person name="Yadav J.S."/>
            <person name="Pangilinan J."/>
            <person name="Larsson K.H."/>
            <person name="Matsuura K."/>
            <person name="Barry K."/>
            <person name="Labutti K."/>
            <person name="Kuo R."/>
            <person name="Ohm R.A."/>
            <person name="Bhattacharya S.S."/>
            <person name="Shirouzu T."/>
            <person name="Yoshinaga Y."/>
            <person name="Martin F.M."/>
            <person name="Grigoriev I.V."/>
            <person name="Hibbett D.S."/>
        </authorList>
    </citation>
    <scope>NUCLEOTIDE SEQUENCE [LARGE SCALE GENOMIC DNA]</scope>
    <source>
        <strain evidence="1 2">93-53</strain>
    </source>
</reference>
<sequence>MSFPRICWMSTSVCTFPVVAISSVRDRTFCPHYGTGRRLSGIMAIVPYGESFIDALTSGLFDLGKATTFDGPPPSTLATCNAGRAVPAGRLCDVYVHGSTSVAALEFILRVNQLLDHHSGFPPRHGRANPTQNVGQFAVSETRRAIVSSRCESDSLHVPELPVSRRYALPAAPIVTLQRRR</sequence>
<name>A0A165DIM9_9APHY</name>
<dbReference type="EMBL" id="KV427633">
    <property type="protein sequence ID" value="KZT04965.1"/>
    <property type="molecule type" value="Genomic_DNA"/>
</dbReference>
<evidence type="ECO:0000313" key="2">
    <source>
        <dbReference type="Proteomes" id="UP000076871"/>
    </source>
</evidence>
<proteinExistence type="predicted"/>
<dbReference type="Proteomes" id="UP000076871">
    <property type="component" value="Unassembled WGS sequence"/>
</dbReference>
<accession>A0A165DIM9</accession>
<protein>
    <submittedName>
        <fullName evidence="1">Uncharacterized protein</fullName>
    </submittedName>
</protein>
<organism evidence="1 2">
    <name type="scientific">Laetiporus sulphureus 93-53</name>
    <dbReference type="NCBI Taxonomy" id="1314785"/>
    <lineage>
        <taxon>Eukaryota</taxon>
        <taxon>Fungi</taxon>
        <taxon>Dikarya</taxon>
        <taxon>Basidiomycota</taxon>
        <taxon>Agaricomycotina</taxon>
        <taxon>Agaricomycetes</taxon>
        <taxon>Polyporales</taxon>
        <taxon>Laetiporus</taxon>
    </lineage>
</organism>
<gene>
    <name evidence="1" type="ORF">LAESUDRAFT_248919</name>
</gene>
<dbReference type="RefSeq" id="XP_040762705.1">
    <property type="nucleotide sequence ID" value="XM_040901734.1"/>
</dbReference>
<dbReference type="AlphaFoldDB" id="A0A165DIM9"/>
<dbReference type="InParanoid" id="A0A165DIM9"/>
<dbReference type="GeneID" id="63818766"/>
<evidence type="ECO:0000313" key="1">
    <source>
        <dbReference type="EMBL" id="KZT04965.1"/>
    </source>
</evidence>